<evidence type="ECO:0000313" key="2">
    <source>
        <dbReference type="EMBL" id="KZL88277.1"/>
    </source>
</evidence>
<dbReference type="STRING" id="1573173.A0A162Q9U1"/>
<proteinExistence type="predicted"/>
<keyword evidence="3" id="KW-1185">Reference proteome</keyword>
<comment type="caution">
    <text evidence="2">The sequence shown here is derived from an EMBL/GenBank/DDBJ whole genome shotgun (WGS) entry which is preliminary data.</text>
</comment>
<evidence type="ECO:0000259" key="1">
    <source>
        <dbReference type="Pfam" id="PF20255"/>
    </source>
</evidence>
<reference evidence="2 3" key="1">
    <citation type="submission" date="2015-06" db="EMBL/GenBank/DDBJ databases">
        <title>Survival trade-offs in plant roots during colonization by closely related pathogenic and mutualistic fungi.</title>
        <authorList>
            <person name="Hacquard S."/>
            <person name="Kracher B."/>
            <person name="Hiruma K."/>
            <person name="Weinman A."/>
            <person name="Muench P."/>
            <person name="Garrido Oter R."/>
            <person name="Ver Loren van Themaat E."/>
            <person name="Dallerey J.-F."/>
            <person name="Damm U."/>
            <person name="Henrissat B."/>
            <person name="Lespinet O."/>
            <person name="Thon M."/>
            <person name="Kemen E."/>
            <person name="McHardy A.C."/>
            <person name="Schulze-Lefert P."/>
            <person name="O'Connell R.J."/>
        </authorList>
    </citation>
    <scope>NUCLEOTIDE SEQUENCE [LARGE SCALE GENOMIC DNA]</scope>
    <source>
        <strain evidence="2 3">MAFF 238704</strain>
    </source>
</reference>
<gene>
    <name evidence="2" type="ORF">CI238_01224</name>
</gene>
<dbReference type="EMBL" id="LFIW01000022">
    <property type="protein sequence ID" value="KZL88277.1"/>
    <property type="molecule type" value="Genomic_DNA"/>
</dbReference>
<protein>
    <recommendedName>
        <fullName evidence="1">DUF6606 domain-containing protein</fullName>
    </recommendedName>
</protein>
<evidence type="ECO:0000313" key="3">
    <source>
        <dbReference type="Proteomes" id="UP000076584"/>
    </source>
</evidence>
<sequence length="1365" mass="155862">MDASLESPAAIHGALYSHLVLPAKLPQQRDSDQQNRLLEKTLTQRLAAAAGVMSSLPDNDKMSRDAWESVRQTLLACRELYQGGRIDKASLVRELEQLGPSGSIVLYFETQNAGLIIRRAQDPVFNDSVIFEAFEASAKNENVLAAKCALIWDFPGIAVAVPYTTFTQQDFQLSLANFIEQASLETVKDFAAYAFKAGATVFEYRNTGDPSIITSLLMAILEENGRRIAPQLLRKRVRDDVCWDHAKKPWRRLPYYLVLRVAIQRYLALALGHEQSRLEYKFFITVVLATFLDDSPSHCIAVERTHFLKKKICRRLVKLDLDKDCCQFKDAVARYHYMFSCLGPRFNEAIDRCSALLQRGLTQERLSLAKQISALPRKAPEQDRCLSLRLSHGYIKNVLQKFRAPTSKRYRELPGEGLAEAAKDHLSQYAQSYHKLVDKEMELVASAAESCSGVSRQIFDYANTAMPMYEENPEQKSLMLLTVMELWQKMDSIACDSFPLLMEYHPVFHPQMLDTLLLPQFSDMARLGSLQTLLSARVARAASDHRNIFEDPSPGCFAERYYSESSDASDLPALHKDIVELANDMRDRKETEWKKKSREYDDLISRIDTSACVYIADEYNLHGRERHDPNCPRCLMMWTAQHMRISIFEELLPLDSATAKSVIFELACPTEFAIYRDTTWWILRYLATHFDDHGIQPRCLLRDYLQLKPFFCQSQRKVGLASTTKPFLTTHYTSVPFPVEWDGGRHGVCRPNALKLGYFDERTSTWTARTRFRPSFAHHTSLVMPNNSPWNKLLEARAYAIDGPGPSSYEVVASQSSCPAGINSHEYLAMQTLMIGKTQRWIVLLTELGSTNLNFSSEVTMPLVSHLVLQSGPEDENGDVLRRIHKVFRDKHFCDRLIDQLCERLDSLQANWRETYLMDVVITLLLRMHALTATNPNNSLEALEAIIRAREICVRWVEMLRAETFKASDNETARRCQQYALWAAILCKRTYIIHADQFVPLDDTALQTYIECCITVQDNLVVDVGALPQALRRAVVSDIKLSYRLSSLVRNSIVHSPSTFRTAIMTVWPEADGRSRQISSLRSEQAEWITCEIHGHDGWDAHIQMVQYNTRTGLLLVENRPLGKLPKPPEHTAILTELFGEQALLTRPSDMPGMDYTLTVKHRGYRIDVGYDSRSIVIRATKGQQWPQLIQRDIFRSEISCDLPGPLLDDCFHWLDLRSGKLIVDTYSPLFNRVARIFNGFEIRRHLLVFQPAAKHLQVEIKLLQLIFFVNARQLLESPQLGSEIDLDQDAGTWYGLESKLVFRNPRDPQQRSILVPLGLVEARHERDSMLVRVPPIGEYGKFAINKHLGRIESAPEPLLLYMKA</sequence>
<accession>A0A162Q9U1</accession>
<dbReference type="Proteomes" id="UP000076584">
    <property type="component" value="Unassembled WGS sequence"/>
</dbReference>
<name>A0A162Q9U1_COLIC</name>
<organism evidence="2 3">
    <name type="scientific">Colletotrichum incanum</name>
    <name type="common">Soybean anthracnose fungus</name>
    <dbReference type="NCBI Taxonomy" id="1573173"/>
    <lineage>
        <taxon>Eukaryota</taxon>
        <taxon>Fungi</taxon>
        <taxon>Dikarya</taxon>
        <taxon>Ascomycota</taxon>
        <taxon>Pezizomycotina</taxon>
        <taxon>Sordariomycetes</taxon>
        <taxon>Hypocreomycetidae</taxon>
        <taxon>Glomerellales</taxon>
        <taxon>Glomerellaceae</taxon>
        <taxon>Colletotrichum</taxon>
        <taxon>Colletotrichum spaethianum species complex</taxon>
    </lineage>
</organism>
<feature type="domain" description="DUF6606" evidence="1">
    <location>
        <begin position="15"/>
        <end position="292"/>
    </location>
</feature>
<dbReference type="Pfam" id="PF20255">
    <property type="entry name" value="DUF6606"/>
    <property type="match status" value="1"/>
</dbReference>
<dbReference type="InterPro" id="IPR046541">
    <property type="entry name" value="DUF6606"/>
</dbReference>